<feature type="region of interest" description="Disordered" evidence="1">
    <location>
        <begin position="77"/>
        <end position="113"/>
    </location>
</feature>
<proteinExistence type="predicted"/>
<dbReference type="EMBL" id="VSRR010008453">
    <property type="protein sequence ID" value="MPC48762.1"/>
    <property type="molecule type" value="Genomic_DNA"/>
</dbReference>
<dbReference type="Proteomes" id="UP000324222">
    <property type="component" value="Unassembled WGS sequence"/>
</dbReference>
<gene>
    <name evidence="2" type="ORF">E2C01_042545</name>
</gene>
<protein>
    <submittedName>
        <fullName evidence="2">Uncharacterized protein</fullName>
    </submittedName>
</protein>
<comment type="caution">
    <text evidence="2">The sequence shown here is derived from an EMBL/GenBank/DDBJ whole genome shotgun (WGS) entry which is preliminary data.</text>
</comment>
<name>A0A5B7FQI8_PORTR</name>
<evidence type="ECO:0000313" key="3">
    <source>
        <dbReference type="Proteomes" id="UP000324222"/>
    </source>
</evidence>
<accession>A0A5B7FQI8</accession>
<evidence type="ECO:0000256" key="1">
    <source>
        <dbReference type="SAM" id="MobiDB-lite"/>
    </source>
</evidence>
<organism evidence="2 3">
    <name type="scientific">Portunus trituberculatus</name>
    <name type="common">Swimming crab</name>
    <name type="synonym">Neptunus trituberculatus</name>
    <dbReference type="NCBI Taxonomy" id="210409"/>
    <lineage>
        <taxon>Eukaryota</taxon>
        <taxon>Metazoa</taxon>
        <taxon>Ecdysozoa</taxon>
        <taxon>Arthropoda</taxon>
        <taxon>Crustacea</taxon>
        <taxon>Multicrustacea</taxon>
        <taxon>Malacostraca</taxon>
        <taxon>Eumalacostraca</taxon>
        <taxon>Eucarida</taxon>
        <taxon>Decapoda</taxon>
        <taxon>Pleocyemata</taxon>
        <taxon>Brachyura</taxon>
        <taxon>Eubrachyura</taxon>
        <taxon>Portunoidea</taxon>
        <taxon>Portunidae</taxon>
        <taxon>Portuninae</taxon>
        <taxon>Portunus</taxon>
    </lineage>
</organism>
<dbReference type="AlphaFoldDB" id="A0A5B7FQI8"/>
<evidence type="ECO:0000313" key="2">
    <source>
        <dbReference type="EMBL" id="MPC48762.1"/>
    </source>
</evidence>
<reference evidence="2 3" key="1">
    <citation type="submission" date="2019-05" db="EMBL/GenBank/DDBJ databases">
        <title>Another draft genome of Portunus trituberculatus and its Hox gene families provides insights of decapod evolution.</title>
        <authorList>
            <person name="Jeong J.-H."/>
            <person name="Song I."/>
            <person name="Kim S."/>
            <person name="Choi T."/>
            <person name="Kim D."/>
            <person name="Ryu S."/>
            <person name="Kim W."/>
        </authorList>
    </citation>
    <scope>NUCLEOTIDE SEQUENCE [LARGE SCALE GENOMIC DNA]</scope>
    <source>
        <tissue evidence="2">Muscle</tissue>
    </source>
</reference>
<sequence>MCTSGAAGDVWRCAGLVGGAKTESPLRGTGRDEGHSRCPSLTIHPAYLRGILMLGAGTDAARGSKMGQPFLPTFEAAARSKGGGSSHQWNDTRIPATRVAEGSRRVSRLVSGH</sequence>
<keyword evidence="3" id="KW-1185">Reference proteome</keyword>